<evidence type="ECO:0000256" key="4">
    <source>
        <dbReference type="ARBA" id="ARBA00022525"/>
    </source>
</evidence>
<protein>
    <recommendedName>
        <fullName evidence="6">Hydrophobin</fullName>
    </recommendedName>
</protein>
<evidence type="ECO:0000256" key="7">
    <source>
        <dbReference type="SAM" id="MobiDB-lite"/>
    </source>
</evidence>
<accession>A0A8H5HAK5</accession>
<evidence type="ECO:0000256" key="3">
    <source>
        <dbReference type="ARBA" id="ARBA00022512"/>
    </source>
</evidence>
<evidence type="ECO:0000313" key="8">
    <source>
        <dbReference type="EMBL" id="KAF5379798.1"/>
    </source>
</evidence>
<dbReference type="GO" id="GO:0005199">
    <property type="term" value="F:structural constituent of cell wall"/>
    <property type="evidence" value="ECO:0007669"/>
    <property type="project" value="InterPro"/>
</dbReference>
<keyword evidence="4 6" id="KW-0964">Secreted</keyword>
<evidence type="ECO:0000256" key="1">
    <source>
        <dbReference type="ARBA" id="ARBA00004191"/>
    </source>
</evidence>
<organism evidence="8 9">
    <name type="scientific">Tricholomella constricta</name>
    <dbReference type="NCBI Taxonomy" id="117010"/>
    <lineage>
        <taxon>Eukaryota</taxon>
        <taxon>Fungi</taxon>
        <taxon>Dikarya</taxon>
        <taxon>Basidiomycota</taxon>
        <taxon>Agaricomycotina</taxon>
        <taxon>Agaricomycetes</taxon>
        <taxon>Agaricomycetidae</taxon>
        <taxon>Agaricales</taxon>
        <taxon>Tricholomatineae</taxon>
        <taxon>Lyophyllaceae</taxon>
        <taxon>Tricholomella</taxon>
    </lineage>
</organism>
<evidence type="ECO:0000313" key="9">
    <source>
        <dbReference type="Proteomes" id="UP000565441"/>
    </source>
</evidence>
<dbReference type="EMBL" id="JAACJP010000015">
    <property type="protein sequence ID" value="KAF5379798.1"/>
    <property type="molecule type" value="Genomic_DNA"/>
</dbReference>
<evidence type="ECO:0000256" key="5">
    <source>
        <dbReference type="ARBA" id="ARBA00023157"/>
    </source>
</evidence>
<reference evidence="8 9" key="1">
    <citation type="journal article" date="2020" name="ISME J.">
        <title>Uncovering the hidden diversity of litter-decomposition mechanisms in mushroom-forming fungi.</title>
        <authorList>
            <person name="Floudas D."/>
            <person name="Bentzer J."/>
            <person name="Ahren D."/>
            <person name="Johansson T."/>
            <person name="Persson P."/>
            <person name="Tunlid A."/>
        </authorList>
    </citation>
    <scope>NUCLEOTIDE SEQUENCE [LARGE SCALE GENOMIC DNA]</scope>
    <source>
        <strain evidence="8 9">CBS 661.87</strain>
    </source>
</reference>
<evidence type="ECO:0000256" key="2">
    <source>
        <dbReference type="ARBA" id="ARBA00010446"/>
    </source>
</evidence>
<proteinExistence type="inferred from homology"/>
<dbReference type="OrthoDB" id="4225815at2759"/>
<evidence type="ECO:0000256" key="6">
    <source>
        <dbReference type="RuleBase" id="RU365009"/>
    </source>
</evidence>
<dbReference type="InterPro" id="IPR001338">
    <property type="entry name" value="Class_I_Hydrophobin"/>
</dbReference>
<feature type="compositionally biased region" description="Low complexity" evidence="7">
    <location>
        <begin position="1"/>
        <end position="11"/>
    </location>
</feature>
<dbReference type="GO" id="GO:0009277">
    <property type="term" value="C:fungal-type cell wall"/>
    <property type="evidence" value="ECO:0007669"/>
    <property type="project" value="InterPro"/>
</dbReference>
<name>A0A8H5HAK5_9AGAR</name>
<comment type="caution">
    <text evidence="8">The sequence shown here is derived from an EMBL/GenBank/DDBJ whole genome shotgun (WGS) entry which is preliminary data.</text>
</comment>
<comment type="subcellular location">
    <subcellularLocation>
        <location evidence="1 6">Secreted</location>
        <location evidence="1 6">Cell wall</location>
    </subcellularLocation>
</comment>
<gene>
    <name evidence="8" type="ORF">D9615_005666</name>
</gene>
<keyword evidence="9" id="KW-1185">Reference proteome</keyword>
<dbReference type="AlphaFoldDB" id="A0A8H5HAK5"/>
<feature type="region of interest" description="Disordered" evidence="7">
    <location>
        <begin position="1"/>
        <end position="22"/>
    </location>
</feature>
<dbReference type="CDD" id="cd23507">
    <property type="entry name" value="hydrophobin_I"/>
    <property type="match status" value="1"/>
</dbReference>
<comment type="similarity">
    <text evidence="2 6">Belongs to the fungal hydrophobin family.</text>
</comment>
<keyword evidence="5 6" id="KW-1015">Disulfide bond</keyword>
<sequence>MAQNAKSAKLAPPAPPSPIGLGSDANCRQTPMCCSSNNYNGLVVIGCTPINVSL</sequence>
<keyword evidence="3 6" id="KW-0134">Cell wall</keyword>
<keyword evidence="6" id="KW-0732">Signal</keyword>
<dbReference type="Proteomes" id="UP000565441">
    <property type="component" value="Unassembled WGS sequence"/>
</dbReference>
<dbReference type="Pfam" id="PF01185">
    <property type="entry name" value="Hydrophobin"/>
    <property type="match status" value="1"/>
</dbReference>